<comment type="caution">
    <text evidence="2">The sequence shown here is derived from an EMBL/GenBank/DDBJ whole genome shotgun (WGS) entry which is preliminary data.</text>
</comment>
<dbReference type="EMBL" id="JAUSQM010000001">
    <property type="protein sequence ID" value="MDP9821013.1"/>
    <property type="molecule type" value="Genomic_DNA"/>
</dbReference>
<evidence type="ECO:0000313" key="3">
    <source>
        <dbReference type="Proteomes" id="UP001240447"/>
    </source>
</evidence>
<keyword evidence="1" id="KW-0732">Signal</keyword>
<keyword evidence="3" id="KW-1185">Reference proteome</keyword>
<protein>
    <submittedName>
        <fullName evidence="2">Uncharacterized protein</fullName>
    </submittedName>
</protein>
<feature type="chain" id="PRO_5046116740" evidence="1">
    <location>
        <begin position="26"/>
        <end position="244"/>
    </location>
</feature>
<sequence>MRVLSKITTAAVTAVALVVPTSVVAAGAAGAADTGASATFEAAAVKIGLKRSAKGSHHGAPGVKVTAVVRNNGKAAKGKVAFFVKKKRMKVVRLKKGKAVYRLPSSLKPGKYLVRAKFGNKIAKTRVAVYNSALTVNQTKFTISKSMSYSELPTLFGTVKYKGKKANVGWVDIYQGGRNKGGSSSKWYVTMTSASKGKYDFGNRFASKVQEKKPGTYKFKAFYTPNASFGDYVHSSWITVKVTQ</sequence>
<organism evidence="2 3">
    <name type="scientific">Nocardioides massiliensis</name>
    <dbReference type="NCBI Taxonomy" id="1325935"/>
    <lineage>
        <taxon>Bacteria</taxon>
        <taxon>Bacillati</taxon>
        <taxon>Actinomycetota</taxon>
        <taxon>Actinomycetes</taxon>
        <taxon>Propionibacteriales</taxon>
        <taxon>Nocardioidaceae</taxon>
        <taxon>Nocardioides</taxon>
    </lineage>
</organism>
<evidence type="ECO:0000313" key="2">
    <source>
        <dbReference type="EMBL" id="MDP9821013.1"/>
    </source>
</evidence>
<accession>A0ABT9NKT7</accession>
<dbReference type="RefSeq" id="WP_068120757.1">
    <property type="nucleotide sequence ID" value="NZ_CCXJ01000304.1"/>
</dbReference>
<dbReference type="Proteomes" id="UP001240447">
    <property type="component" value="Unassembled WGS sequence"/>
</dbReference>
<name>A0ABT9NKT7_9ACTN</name>
<reference evidence="2 3" key="1">
    <citation type="submission" date="2023-07" db="EMBL/GenBank/DDBJ databases">
        <title>Sequencing the genomes of 1000 actinobacteria strains.</title>
        <authorList>
            <person name="Klenk H.-P."/>
        </authorList>
    </citation>
    <scope>NUCLEOTIDE SEQUENCE [LARGE SCALE GENOMIC DNA]</scope>
    <source>
        <strain evidence="2 3">GD13</strain>
    </source>
</reference>
<feature type="signal peptide" evidence="1">
    <location>
        <begin position="1"/>
        <end position="25"/>
    </location>
</feature>
<gene>
    <name evidence="2" type="ORF">J2S59_000822</name>
</gene>
<proteinExistence type="predicted"/>
<evidence type="ECO:0000256" key="1">
    <source>
        <dbReference type="SAM" id="SignalP"/>
    </source>
</evidence>